<evidence type="ECO:0000313" key="3">
    <source>
        <dbReference type="EMBL" id="HJB75671.1"/>
    </source>
</evidence>
<sequence length="308" mass="34703">MAFFTPVLKFFWKENAKNDYKRLSTQTPATGVYQKNNVPYLADDLSEHTLDIYYPEGACQKLPVIIDIHGGGWMAGSKEINKNYCLAIAKRGYCVFNLNYRLAQSGKSGFKEQIEDIFAAFEWINRAAQNYPADLDACFLTGDSAGGHLAFCAAAISASFILRQDFCISEPLFKFKAVGAVSPAADLISPNITMNINLPELLGKKYKSSRYYKYMDTDRIAVKNMPPFYIVTSSGDFLHSHAYKMKKTLDRVGVENKLHDFKGKYSGRKLPHVFSVLDPSPSYARECIDEMLKFFESAAAKEKEQSRT</sequence>
<evidence type="ECO:0000259" key="2">
    <source>
        <dbReference type="Pfam" id="PF20434"/>
    </source>
</evidence>
<dbReference type="SUPFAM" id="SSF53474">
    <property type="entry name" value="alpha/beta-Hydrolases"/>
    <property type="match status" value="1"/>
</dbReference>
<dbReference type="Pfam" id="PF20434">
    <property type="entry name" value="BD-FAE"/>
    <property type="match status" value="1"/>
</dbReference>
<protein>
    <submittedName>
        <fullName evidence="3">Alpha/beta hydrolase</fullName>
    </submittedName>
</protein>
<dbReference type="InterPro" id="IPR050300">
    <property type="entry name" value="GDXG_lipolytic_enzyme"/>
</dbReference>
<reference evidence="3" key="1">
    <citation type="journal article" date="2021" name="PeerJ">
        <title>Extensive microbial diversity within the chicken gut microbiome revealed by metagenomics and culture.</title>
        <authorList>
            <person name="Gilroy R."/>
            <person name="Ravi A."/>
            <person name="Getino M."/>
            <person name="Pursley I."/>
            <person name="Horton D.L."/>
            <person name="Alikhan N.F."/>
            <person name="Baker D."/>
            <person name="Gharbi K."/>
            <person name="Hall N."/>
            <person name="Watson M."/>
            <person name="Adriaenssens E.M."/>
            <person name="Foster-Nyarko E."/>
            <person name="Jarju S."/>
            <person name="Secka A."/>
            <person name="Antonio M."/>
            <person name="Oren A."/>
            <person name="Chaudhuri R.R."/>
            <person name="La Ragione R."/>
            <person name="Hildebrand F."/>
            <person name="Pallen M.J."/>
        </authorList>
    </citation>
    <scope>NUCLEOTIDE SEQUENCE</scope>
    <source>
        <strain evidence="3">CHK188-16595</strain>
    </source>
</reference>
<dbReference type="InterPro" id="IPR049492">
    <property type="entry name" value="BD-FAE-like_dom"/>
</dbReference>
<evidence type="ECO:0000313" key="4">
    <source>
        <dbReference type="Proteomes" id="UP000823877"/>
    </source>
</evidence>
<keyword evidence="1 3" id="KW-0378">Hydrolase</keyword>
<dbReference type="PANTHER" id="PTHR48081">
    <property type="entry name" value="AB HYDROLASE SUPERFAMILY PROTEIN C4A8.06C"/>
    <property type="match status" value="1"/>
</dbReference>
<accession>A0A9D2MKC5</accession>
<gene>
    <name evidence="3" type="ORF">IAA37_08400</name>
</gene>
<proteinExistence type="predicted"/>
<name>A0A9D2MKC5_9FIRM</name>
<dbReference type="GO" id="GO:0016787">
    <property type="term" value="F:hydrolase activity"/>
    <property type="evidence" value="ECO:0007669"/>
    <property type="project" value="UniProtKB-KW"/>
</dbReference>
<dbReference type="Gene3D" id="3.40.50.1820">
    <property type="entry name" value="alpha/beta hydrolase"/>
    <property type="match status" value="1"/>
</dbReference>
<dbReference type="InterPro" id="IPR029058">
    <property type="entry name" value="AB_hydrolase_fold"/>
</dbReference>
<feature type="domain" description="BD-FAE-like" evidence="2">
    <location>
        <begin position="50"/>
        <end position="236"/>
    </location>
</feature>
<dbReference type="EMBL" id="DWXN01000012">
    <property type="protein sequence ID" value="HJB75671.1"/>
    <property type="molecule type" value="Genomic_DNA"/>
</dbReference>
<comment type="caution">
    <text evidence="3">The sequence shown here is derived from an EMBL/GenBank/DDBJ whole genome shotgun (WGS) entry which is preliminary data.</text>
</comment>
<dbReference type="AlphaFoldDB" id="A0A9D2MKC5"/>
<dbReference type="Proteomes" id="UP000823877">
    <property type="component" value="Unassembled WGS sequence"/>
</dbReference>
<organism evidence="3 4">
    <name type="scientific">Candidatus Eubacterium faecale</name>
    <dbReference type="NCBI Taxonomy" id="2838568"/>
    <lineage>
        <taxon>Bacteria</taxon>
        <taxon>Bacillati</taxon>
        <taxon>Bacillota</taxon>
        <taxon>Clostridia</taxon>
        <taxon>Eubacteriales</taxon>
        <taxon>Eubacteriaceae</taxon>
        <taxon>Eubacterium</taxon>
    </lineage>
</organism>
<evidence type="ECO:0000256" key="1">
    <source>
        <dbReference type="ARBA" id="ARBA00022801"/>
    </source>
</evidence>
<reference evidence="3" key="2">
    <citation type="submission" date="2021-04" db="EMBL/GenBank/DDBJ databases">
        <authorList>
            <person name="Gilroy R."/>
        </authorList>
    </citation>
    <scope>NUCLEOTIDE SEQUENCE</scope>
    <source>
        <strain evidence="3">CHK188-16595</strain>
    </source>
</reference>